<protein>
    <submittedName>
        <fullName evidence="1">Uncharacterized protein</fullName>
    </submittedName>
</protein>
<organism evidence="1 2">
    <name type="scientific">Mycena pura</name>
    <dbReference type="NCBI Taxonomy" id="153505"/>
    <lineage>
        <taxon>Eukaryota</taxon>
        <taxon>Fungi</taxon>
        <taxon>Dikarya</taxon>
        <taxon>Basidiomycota</taxon>
        <taxon>Agaricomycotina</taxon>
        <taxon>Agaricomycetes</taxon>
        <taxon>Agaricomycetidae</taxon>
        <taxon>Agaricales</taxon>
        <taxon>Marasmiineae</taxon>
        <taxon>Mycenaceae</taxon>
        <taxon>Mycena</taxon>
    </lineage>
</organism>
<comment type="caution">
    <text evidence="1">The sequence shown here is derived from an EMBL/GenBank/DDBJ whole genome shotgun (WGS) entry which is preliminary data.</text>
</comment>
<dbReference type="Proteomes" id="UP001219525">
    <property type="component" value="Unassembled WGS sequence"/>
</dbReference>
<evidence type="ECO:0000313" key="2">
    <source>
        <dbReference type="Proteomes" id="UP001219525"/>
    </source>
</evidence>
<reference evidence="1" key="1">
    <citation type="submission" date="2023-03" db="EMBL/GenBank/DDBJ databases">
        <title>Massive genome expansion in bonnet fungi (Mycena s.s.) driven by repeated elements and novel gene families across ecological guilds.</title>
        <authorList>
            <consortium name="Lawrence Berkeley National Laboratory"/>
            <person name="Harder C.B."/>
            <person name="Miyauchi S."/>
            <person name="Viragh M."/>
            <person name="Kuo A."/>
            <person name="Thoen E."/>
            <person name="Andreopoulos B."/>
            <person name="Lu D."/>
            <person name="Skrede I."/>
            <person name="Drula E."/>
            <person name="Henrissat B."/>
            <person name="Morin E."/>
            <person name="Kohler A."/>
            <person name="Barry K."/>
            <person name="LaButti K."/>
            <person name="Morin E."/>
            <person name="Salamov A."/>
            <person name="Lipzen A."/>
            <person name="Mereny Z."/>
            <person name="Hegedus B."/>
            <person name="Baldrian P."/>
            <person name="Stursova M."/>
            <person name="Weitz H."/>
            <person name="Taylor A."/>
            <person name="Grigoriev I.V."/>
            <person name="Nagy L.G."/>
            <person name="Martin F."/>
            <person name="Kauserud H."/>
        </authorList>
    </citation>
    <scope>NUCLEOTIDE SEQUENCE</scope>
    <source>
        <strain evidence="1">9144</strain>
    </source>
</reference>
<dbReference type="EMBL" id="JARJCW010000075">
    <property type="protein sequence ID" value="KAJ7197906.1"/>
    <property type="molecule type" value="Genomic_DNA"/>
</dbReference>
<evidence type="ECO:0000313" key="1">
    <source>
        <dbReference type="EMBL" id="KAJ7197906.1"/>
    </source>
</evidence>
<name>A0AAD6UY20_9AGAR</name>
<accession>A0AAD6UY20</accession>
<gene>
    <name evidence="1" type="ORF">GGX14DRAFT_573757</name>
</gene>
<sequence>MAAPRLCLPSSIFYFPPPTLPAPASHVNMSINPAYISDPVYSPEDVSVINGVVHIDLSRDTPSPQASLAAEIFEGWSDASEAGDSDKYVPDDYVTNNDIVPVPGKEPELRYTLPNVVDRLYLVVGDETLKANLSVFFRGTDYDGTYNRPANVYTQLPNGSYAVRSHFCRYWTDHVVCCAGLIAAALNDYRVDNHGFLAGFLPLTVPVRAMKECNLHVLPSIILFLSRGWMLKQREFPTVYAIEQHINHFFSIIRFAAATFTKIMITTMRMGSASVCNPGAGIGMSKDEFIARAGCPTAYTDFVECWIDRMLDSNEYIREADDSAGAFFAERSIRYLLEVTDRESVDPGVTATLVPHTPHESTFNAHFTGRIGTTPSKLGLQLAMIGF</sequence>
<proteinExistence type="predicted"/>
<dbReference type="AlphaFoldDB" id="A0AAD6UY20"/>
<keyword evidence="2" id="KW-1185">Reference proteome</keyword>